<feature type="transmembrane region" description="Helical" evidence="6">
    <location>
        <begin position="110"/>
        <end position="128"/>
    </location>
</feature>
<dbReference type="InterPro" id="IPR036259">
    <property type="entry name" value="MFS_trans_sf"/>
</dbReference>
<dbReference type="PRINTS" id="PR01035">
    <property type="entry name" value="TCRTETA"/>
</dbReference>
<keyword evidence="4 6" id="KW-1133">Transmembrane helix</keyword>
<keyword evidence="3 6" id="KW-0812">Transmembrane</keyword>
<feature type="transmembrane region" description="Helical" evidence="6">
    <location>
        <begin position="12"/>
        <end position="34"/>
    </location>
</feature>
<evidence type="ECO:0000256" key="1">
    <source>
        <dbReference type="ARBA" id="ARBA00004651"/>
    </source>
</evidence>
<feature type="domain" description="Major facilitator superfamily (MFS) profile" evidence="7">
    <location>
        <begin position="12"/>
        <end position="392"/>
    </location>
</feature>
<dbReference type="Pfam" id="PF07690">
    <property type="entry name" value="MFS_1"/>
    <property type="match status" value="1"/>
</dbReference>
<evidence type="ECO:0000256" key="4">
    <source>
        <dbReference type="ARBA" id="ARBA00022989"/>
    </source>
</evidence>
<dbReference type="EMBL" id="APBN01000008">
    <property type="protein sequence ID" value="EMT51388.1"/>
    <property type="molecule type" value="Genomic_DNA"/>
</dbReference>
<dbReference type="GO" id="GO:0022857">
    <property type="term" value="F:transmembrane transporter activity"/>
    <property type="evidence" value="ECO:0007669"/>
    <property type="project" value="InterPro"/>
</dbReference>
<evidence type="ECO:0000256" key="5">
    <source>
        <dbReference type="ARBA" id="ARBA00023136"/>
    </source>
</evidence>
<feature type="transmembrane region" description="Helical" evidence="6">
    <location>
        <begin position="310"/>
        <end position="332"/>
    </location>
</feature>
<dbReference type="InterPro" id="IPR020846">
    <property type="entry name" value="MFS_dom"/>
</dbReference>
<keyword evidence="5 6" id="KW-0472">Membrane</keyword>
<keyword evidence="9" id="KW-1185">Reference proteome</keyword>
<dbReference type="Gene3D" id="1.20.1720.10">
    <property type="entry name" value="Multidrug resistance protein D"/>
    <property type="match status" value="1"/>
</dbReference>
<evidence type="ECO:0000256" key="6">
    <source>
        <dbReference type="SAM" id="Phobius"/>
    </source>
</evidence>
<dbReference type="InterPro" id="IPR011701">
    <property type="entry name" value="MFS"/>
</dbReference>
<dbReference type="PANTHER" id="PTHR23502">
    <property type="entry name" value="MAJOR FACILITATOR SUPERFAMILY"/>
    <property type="match status" value="1"/>
</dbReference>
<feature type="transmembrane region" description="Helical" evidence="6">
    <location>
        <begin position="207"/>
        <end position="229"/>
    </location>
</feature>
<evidence type="ECO:0000259" key="7">
    <source>
        <dbReference type="PROSITE" id="PS50850"/>
    </source>
</evidence>
<feature type="transmembrane region" description="Helical" evidence="6">
    <location>
        <begin position="46"/>
        <end position="66"/>
    </location>
</feature>
<feature type="transmembrane region" description="Helical" evidence="6">
    <location>
        <begin position="344"/>
        <end position="361"/>
    </location>
</feature>
<feature type="transmembrane region" description="Helical" evidence="6">
    <location>
        <begin position="367"/>
        <end position="388"/>
    </location>
</feature>
<evidence type="ECO:0000256" key="2">
    <source>
        <dbReference type="ARBA" id="ARBA00022448"/>
    </source>
</evidence>
<sequence>MIQKQTVGSSTILYLLGITILIGTFAQNLFLPILTDMQQTFHASAFAINLTVSVFTLMLAVMQLVYGPLVDRLGRRRVLLPALLLFVAASIGCAYAPSLAYLLFFRALQGIGFAAIPIATATVIGDLFEGAKRAEAMGTYQMMLGLGPALGPLLGGWLGGLGGHPVIFLFLAVSSLILFGANAWLLPETRPSGLLATKKEGRPFASILTHPVGGAIIFIAFAQMFTYYSFLVFLPVQATHSFGLDPNEIGVLFLCISIVFIASSKMSRLLLKRFRLERALLMTAIANAAATVLFMLLANISLTALIFGSMAYVLTLGIGMPLHTTLLSEAFLNERATAIGYYNFVRYIGMAAGPVIGAFLFKLGDSWLEFGFAGLFIAVSAWVGWILFHTASNVVRPGQ</sequence>
<comment type="subcellular location">
    <subcellularLocation>
        <location evidence="1">Cell membrane</location>
        <topology evidence="1">Multi-pass membrane protein</topology>
    </subcellularLocation>
</comment>
<comment type="caution">
    <text evidence="8">The sequence shown here is derived from an EMBL/GenBank/DDBJ whole genome shotgun (WGS) entry which is preliminary data.</text>
</comment>
<feature type="transmembrane region" description="Helical" evidence="6">
    <location>
        <begin position="249"/>
        <end position="267"/>
    </location>
</feature>
<evidence type="ECO:0000256" key="3">
    <source>
        <dbReference type="ARBA" id="ARBA00022692"/>
    </source>
</evidence>
<feature type="transmembrane region" description="Helical" evidence="6">
    <location>
        <begin position="279"/>
        <end position="298"/>
    </location>
</feature>
<reference evidence="8 9" key="1">
    <citation type="submission" date="2013-03" db="EMBL/GenBank/DDBJ databases">
        <title>Assembly of a new bacterial strain Brevibacillus borstelensis AK1.</title>
        <authorList>
            <person name="Rajan I."/>
            <person name="PoliReddy D."/>
            <person name="Sugumar T."/>
            <person name="Rathinam K."/>
            <person name="Alqarawi S."/>
            <person name="Khalil A.B."/>
            <person name="Sivakumar N."/>
        </authorList>
    </citation>
    <scope>NUCLEOTIDE SEQUENCE [LARGE SCALE GENOMIC DNA]</scope>
    <source>
        <strain evidence="8 9">AK1</strain>
    </source>
</reference>
<dbReference type="AlphaFoldDB" id="M8DD63"/>
<dbReference type="Proteomes" id="UP000012081">
    <property type="component" value="Unassembled WGS sequence"/>
</dbReference>
<dbReference type="PANTHER" id="PTHR23502:SF35">
    <property type="entry name" value="MAJOR FACILITATOR SUPERFAMILY (MFS) PROFILE DOMAIN-CONTAINING PROTEIN"/>
    <property type="match status" value="1"/>
</dbReference>
<feature type="transmembrane region" description="Helical" evidence="6">
    <location>
        <begin position="78"/>
        <end position="104"/>
    </location>
</feature>
<dbReference type="PATRIC" id="fig|1300222.3.peg.3685"/>
<dbReference type="RefSeq" id="WP_003389844.1">
    <property type="nucleotide sequence ID" value="NZ_APBN01000008.1"/>
</dbReference>
<evidence type="ECO:0000313" key="9">
    <source>
        <dbReference type="Proteomes" id="UP000012081"/>
    </source>
</evidence>
<dbReference type="PROSITE" id="PS50850">
    <property type="entry name" value="MFS"/>
    <property type="match status" value="1"/>
</dbReference>
<name>M8DD63_9BACL</name>
<protein>
    <recommendedName>
        <fullName evidence="7">Major facilitator superfamily (MFS) profile domain-containing protein</fullName>
    </recommendedName>
</protein>
<gene>
    <name evidence="8" type="ORF">I532_17583</name>
</gene>
<dbReference type="SUPFAM" id="SSF103473">
    <property type="entry name" value="MFS general substrate transporter"/>
    <property type="match status" value="1"/>
</dbReference>
<accession>M8DD63</accession>
<dbReference type="GO" id="GO:0005886">
    <property type="term" value="C:plasma membrane"/>
    <property type="evidence" value="ECO:0007669"/>
    <property type="project" value="UniProtKB-SubCell"/>
</dbReference>
<dbReference type="STRING" id="1300222.I532_17583"/>
<feature type="transmembrane region" description="Helical" evidence="6">
    <location>
        <begin position="166"/>
        <end position="186"/>
    </location>
</feature>
<proteinExistence type="predicted"/>
<keyword evidence="2" id="KW-0813">Transport</keyword>
<evidence type="ECO:0000313" key="8">
    <source>
        <dbReference type="EMBL" id="EMT51388.1"/>
    </source>
</evidence>
<dbReference type="InterPro" id="IPR001958">
    <property type="entry name" value="Tet-R_TetA/multi-R_MdtG-like"/>
</dbReference>
<feature type="transmembrane region" description="Helical" evidence="6">
    <location>
        <begin position="140"/>
        <end position="160"/>
    </location>
</feature>
<organism evidence="8 9">
    <name type="scientific">Brevibacillus borstelensis AK1</name>
    <dbReference type="NCBI Taxonomy" id="1300222"/>
    <lineage>
        <taxon>Bacteria</taxon>
        <taxon>Bacillati</taxon>
        <taxon>Bacillota</taxon>
        <taxon>Bacilli</taxon>
        <taxon>Bacillales</taxon>
        <taxon>Paenibacillaceae</taxon>
        <taxon>Brevibacillus</taxon>
    </lineage>
</organism>